<evidence type="ECO:0000313" key="3">
    <source>
        <dbReference type="RefSeq" id="WP_028311963.1"/>
    </source>
</evidence>
<sequence>MSTAVHLHPVLYKPALEVAPDDEAETARLLREGLLDIAGRVAADEGHAHRAVHAKSHGLLVGELRVRDDLPLPLAQGLFARPGARHDVVMRLSTTPGDLLPDSVSTPRGLALKVLGVRGPRVPESGEQATQDFVMVNGPAFSAPSARKFLGSLKLLAKTTDRLPRGKQLISAALQGLEALIEKAGGDSVTLRAMGGQPETHILGETFHTQVPTLHGPYMAKYSVAPVSPELLAHRGAPIDTHGHPDALREAVVAHFRRHGGVWELRAQLCMDLERMPVEDASVVWPEELSPHVTVATLVFAPQLAWSPARAAAIDDGMAFNPWHALAAHRPIGSIMRVRKAAYEMAAGFRAARNRVTITEPASAADIPD</sequence>
<dbReference type="GO" id="GO:0020037">
    <property type="term" value="F:heme binding"/>
    <property type="evidence" value="ECO:0007669"/>
    <property type="project" value="InterPro"/>
</dbReference>
<dbReference type="Gene3D" id="2.40.180.10">
    <property type="entry name" value="Catalase core domain"/>
    <property type="match status" value="1"/>
</dbReference>
<proteinExistence type="predicted"/>
<evidence type="ECO:0000256" key="1">
    <source>
        <dbReference type="ARBA" id="ARBA00002974"/>
    </source>
</evidence>
<dbReference type="PANTHER" id="PTHR36195:SF4">
    <property type="entry name" value="DOMAIN PROTEIN, PUTATIVE (AFU_ORTHOLOGUE AFUA_5G01990)-RELATED"/>
    <property type="match status" value="1"/>
</dbReference>
<dbReference type="Proteomes" id="UP000675920">
    <property type="component" value="Unplaced"/>
</dbReference>
<reference evidence="3" key="1">
    <citation type="submission" date="2025-08" db="UniProtKB">
        <authorList>
            <consortium name="RefSeq"/>
        </authorList>
    </citation>
    <scope>IDENTIFICATION</scope>
</reference>
<evidence type="ECO:0000313" key="2">
    <source>
        <dbReference type="Proteomes" id="UP000675920"/>
    </source>
</evidence>
<name>A0A8B6X504_9BURK</name>
<dbReference type="CDD" id="cd08152">
    <property type="entry name" value="y4iL_like"/>
    <property type="match status" value="1"/>
</dbReference>
<dbReference type="AlphaFoldDB" id="A0A8B6X504"/>
<dbReference type="OrthoDB" id="336698at2"/>
<accession>A0A8B6X504</accession>
<comment type="function">
    <text evidence="1">Decomposes hydrogen peroxide into water and oxygen; serves to protect cells from the toxic effects of hydrogen peroxide.</text>
</comment>
<keyword evidence="2" id="KW-1185">Reference proteome</keyword>
<dbReference type="PANTHER" id="PTHR36195">
    <property type="entry name" value="DOMAIN PROTEIN, PUTATIVE (AFU_ORTHOLOGUE AFUA_5G01990)-RELATED-RELATED"/>
    <property type="match status" value="1"/>
</dbReference>
<dbReference type="SUPFAM" id="SSF56634">
    <property type="entry name" value="Heme-dependent catalase-like"/>
    <property type="match status" value="1"/>
</dbReference>
<dbReference type="RefSeq" id="WP_028311963.1">
    <property type="nucleotide sequence ID" value="NZ_AXWS01000014.1"/>
</dbReference>
<protein>
    <submittedName>
        <fullName evidence="3">Catalase family protein</fullName>
    </submittedName>
</protein>
<dbReference type="InterPro" id="IPR020835">
    <property type="entry name" value="Catalase_sf"/>
</dbReference>
<organism evidence="2 3">
    <name type="scientific">Derxia gummosa DSM 723</name>
    <dbReference type="NCBI Taxonomy" id="1121388"/>
    <lineage>
        <taxon>Bacteria</taxon>
        <taxon>Pseudomonadati</taxon>
        <taxon>Pseudomonadota</taxon>
        <taxon>Betaproteobacteria</taxon>
        <taxon>Burkholderiales</taxon>
        <taxon>Alcaligenaceae</taxon>
        <taxon>Derxia</taxon>
    </lineage>
</organism>